<keyword evidence="1" id="KW-0472">Membrane</keyword>
<organism evidence="2 3">
    <name type="scientific">Rosa chinensis</name>
    <name type="common">China rose</name>
    <dbReference type="NCBI Taxonomy" id="74649"/>
    <lineage>
        <taxon>Eukaryota</taxon>
        <taxon>Viridiplantae</taxon>
        <taxon>Streptophyta</taxon>
        <taxon>Embryophyta</taxon>
        <taxon>Tracheophyta</taxon>
        <taxon>Spermatophyta</taxon>
        <taxon>Magnoliopsida</taxon>
        <taxon>eudicotyledons</taxon>
        <taxon>Gunneridae</taxon>
        <taxon>Pentapetalae</taxon>
        <taxon>rosids</taxon>
        <taxon>fabids</taxon>
        <taxon>Rosales</taxon>
        <taxon>Rosaceae</taxon>
        <taxon>Rosoideae</taxon>
        <taxon>Rosoideae incertae sedis</taxon>
        <taxon>Rosa</taxon>
    </lineage>
</organism>
<keyword evidence="1" id="KW-1133">Transmembrane helix</keyword>
<feature type="transmembrane region" description="Helical" evidence="1">
    <location>
        <begin position="59"/>
        <end position="79"/>
    </location>
</feature>
<keyword evidence="3" id="KW-1185">Reference proteome</keyword>
<evidence type="ECO:0000313" key="3">
    <source>
        <dbReference type="Proteomes" id="UP000238479"/>
    </source>
</evidence>
<proteinExistence type="predicted"/>
<dbReference type="Proteomes" id="UP000238479">
    <property type="component" value="Chromosome 6"/>
</dbReference>
<reference evidence="2 3" key="1">
    <citation type="journal article" date="2018" name="Nat. Genet.">
        <title>The Rosa genome provides new insights in the design of modern roses.</title>
        <authorList>
            <person name="Bendahmane M."/>
        </authorList>
    </citation>
    <scope>NUCLEOTIDE SEQUENCE [LARGE SCALE GENOMIC DNA]</scope>
    <source>
        <strain evidence="3">cv. Old Blush</strain>
    </source>
</reference>
<evidence type="ECO:0000256" key="1">
    <source>
        <dbReference type="SAM" id="Phobius"/>
    </source>
</evidence>
<feature type="transmembrane region" description="Helical" evidence="1">
    <location>
        <begin position="21"/>
        <end position="39"/>
    </location>
</feature>
<dbReference type="EMBL" id="PDCK01000044">
    <property type="protein sequence ID" value="PRQ24562.1"/>
    <property type="molecule type" value="Genomic_DNA"/>
</dbReference>
<evidence type="ECO:0000313" key="2">
    <source>
        <dbReference type="EMBL" id="PRQ24562.1"/>
    </source>
</evidence>
<accession>A0A2P6PRM2</accession>
<keyword evidence="1" id="KW-0812">Transmembrane</keyword>
<comment type="caution">
    <text evidence="2">The sequence shown here is derived from an EMBL/GenBank/DDBJ whole genome shotgun (WGS) entry which is preliminary data.</text>
</comment>
<protein>
    <submittedName>
        <fullName evidence="2">Uncharacterized protein</fullName>
    </submittedName>
</protein>
<gene>
    <name evidence="2" type="ORF">RchiOBHm_Chr6g0273801</name>
</gene>
<sequence>MKIEDITSVLVFCCRSNQGNFSFFLFFLVGFYPSNSFVQVDVNLCKCTKLLHLFLVRNIHIQMDQIGIISYILPVISFMQQRTIFFFR</sequence>
<dbReference type="Gramene" id="PRQ24562">
    <property type="protein sequence ID" value="PRQ24562"/>
    <property type="gene ID" value="RchiOBHm_Chr6g0273801"/>
</dbReference>
<dbReference type="AlphaFoldDB" id="A0A2P6PRM2"/>
<name>A0A2P6PRM2_ROSCH</name>